<dbReference type="EMBL" id="CAJNOK010041474">
    <property type="protein sequence ID" value="CAF1558198.1"/>
    <property type="molecule type" value="Genomic_DNA"/>
</dbReference>
<dbReference type="GO" id="GO:0016787">
    <property type="term" value="F:hydrolase activity"/>
    <property type="evidence" value="ECO:0007669"/>
    <property type="project" value="UniProtKB-KW"/>
</dbReference>
<keyword evidence="1" id="KW-0378">Hydrolase</keyword>
<evidence type="ECO:0000256" key="1">
    <source>
        <dbReference type="ARBA" id="ARBA00022801"/>
    </source>
</evidence>
<evidence type="ECO:0000313" key="3">
    <source>
        <dbReference type="EMBL" id="CAF1558198.1"/>
    </source>
</evidence>
<evidence type="ECO:0000313" key="4">
    <source>
        <dbReference type="EMBL" id="CAF4349564.1"/>
    </source>
</evidence>
<dbReference type="PANTHER" id="PTHR44533:SF4">
    <property type="entry name" value="DEAD_H RNA HELICASE, PUTATIVE-RELATED"/>
    <property type="match status" value="1"/>
</dbReference>
<evidence type="ECO:0000313" key="5">
    <source>
        <dbReference type="Proteomes" id="UP000677228"/>
    </source>
</evidence>
<dbReference type="InterPro" id="IPR052431">
    <property type="entry name" value="SKI2_subfamily_helicases"/>
</dbReference>
<accession>A0A8S2FU01</accession>
<evidence type="ECO:0000256" key="2">
    <source>
        <dbReference type="ARBA" id="ARBA00022806"/>
    </source>
</evidence>
<dbReference type="EMBL" id="CAJOBA010064045">
    <property type="protein sequence ID" value="CAF4349564.1"/>
    <property type="molecule type" value="Genomic_DNA"/>
</dbReference>
<organism evidence="3 5">
    <name type="scientific">Didymodactylos carnosus</name>
    <dbReference type="NCBI Taxonomy" id="1234261"/>
    <lineage>
        <taxon>Eukaryota</taxon>
        <taxon>Metazoa</taxon>
        <taxon>Spiralia</taxon>
        <taxon>Gnathifera</taxon>
        <taxon>Rotifera</taxon>
        <taxon>Eurotatoria</taxon>
        <taxon>Bdelloidea</taxon>
        <taxon>Philodinida</taxon>
        <taxon>Philodinidae</taxon>
        <taxon>Didymodactylos</taxon>
    </lineage>
</organism>
<reference evidence="3" key="1">
    <citation type="submission" date="2021-02" db="EMBL/GenBank/DDBJ databases">
        <authorList>
            <person name="Nowell W R."/>
        </authorList>
    </citation>
    <scope>NUCLEOTIDE SEQUENCE</scope>
</reference>
<keyword evidence="2" id="KW-0347">Helicase</keyword>
<dbReference type="Proteomes" id="UP000677228">
    <property type="component" value="Unassembled WGS sequence"/>
</dbReference>
<keyword evidence="2" id="KW-0067">ATP-binding</keyword>
<dbReference type="PANTHER" id="PTHR44533">
    <property type="entry name" value="DEAD/H RNA HELICASE, PUTATIVE-RELATED"/>
    <property type="match status" value="1"/>
</dbReference>
<dbReference type="GO" id="GO:0004386">
    <property type="term" value="F:helicase activity"/>
    <property type="evidence" value="ECO:0007669"/>
    <property type="project" value="UniProtKB-KW"/>
</dbReference>
<proteinExistence type="predicted"/>
<comment type="caution">
    <text evidence="3">The sequence shown here is derived from an EMBL/GenBank/DDBJ whole genome shotgun (WGS) entry which is preliminary data.</text>
</comment>
<gene>
    <name evidence="3" type="ORF">OVA965_LOCUS39664</name>
    <name evidence="4" type="ORF">TMI583_LOCUS41004</name>
</gene>
<name>A0A8S2FU01_9BILA</name>
<dbReference type="GO" id="GO:0005737">
    <property type="term" value="C:cytoplasm"/>
    <property type="evidence" value="ECO:0007669"/>
    <property type="project" value="TreeGrafter"/>
</dbReference>
<dbReference type="AlphaFoldDB" id="A0A8S2FU01"/>
<dbReference type="Proteomes" id="UP000682733">
    <property type="component" value="Unassembled WGS sequence"/>
</dbReference>
<protein>
    <submittedName>
        <fullName evidence="3">Uncharacterized protein</fullName>
    </submittedName>
</protein>
<sequence length="190" mass="22026">MPKIQNFLCTDVDPYLALFFTSQEADYDNGTFEYKLKHHYTQQPSSAISPFAGLSGLTDELFMQNYNSTSYDLAFNIDLSNRIVPFMDILNYNKTDLNSYAVDFYINGSEQQLLTQNRLQPGDVFVFLEDFLLILASIKTSLEVIVKHEKSQTPSTDLNFFQSLFIILDAIHNDYKLKFSKVYPARKYRM</sequence>
<keyword evidence="2" id="KW-0547">Nucleotide-binding</keyword>